<dbReference type="Proteomes" id="UP000318538">
    <property type="component" value="Chromosome"/>
</dbReference>
<name>A0A517NHK8_9BACT</name>
<dbReference type="EMBL" id="CP036525">
    <property type="protein sequence ID" value="QDT06625.1"/>
    <property type="molecule type" value="Genomic_DNA"/>
</dbReference>
<keyword evidence="2" id="KW-1185">Reference proteome</keyword>
<protein>
    <submittedName>
        <fullName evidence="1">Uncharacterized protein</fullName>
    </submittedName>
</protein>
<evidence type="ECO:0000313" key="2">
    <source>
        <dbReference type="Proteomes" id="UP000318538"/>
    </source>
</evidence>
<dbReference type="AlphaFoldDB" id="A0A517NHK8"/>
<proteinExistence type="predicted"/>
<reference evidence="1 2" key="1">
    <citation type="submission" date="2019-02" db="EMBL/GenBank/DDBJ databases">
        <title>Deep-cultivation of Planctomycetes and their phenomic and genomic characterization uncovers novel biology.</title>
        <authorList>
            <person name="Wiegand S."/>
            <person name="Jogler M."/>
            <person name="Boedeker C."/>
            <person name="Pinto D."/>
            <person name="Vollmers J."/>
            <person name="Rivas-Marin E."/>
            <person name="Kohn T."/>
            <person name="Peeters S.H."/>
            <person name="Heuer A."/>
            <person name="Rast P."/>
            <person name="Oberbeckmann S."/>
            <person name="Bunk B."/>
            <person name="Jeske O."/>
            <person name="Meyerdierks A."/>
            <person name="Storesund J.E."/>
            <person name="Kallscheuer N."/>
            <person name="Luecker S."/>
            <person name="Lage O.M."/>
            <person name="Pohl T."/>
            <person name="Merkel B.J."/>
            <person name="Hornburger P."/>
            <person name="Mueller R.-W."/>
            <person name="Bruemmer F."/>
            <person name="Labrenz M."/>
            <person name="Spormann A.M."/>
            <person name="Op den Camp H."/>
            <person name="Overmann J."/>
            <person name="Amann R."/>
            <person name="Jetten M.S.M."/>
            <person name="Mascher T."/>
            <person name="Medema M.H."/>
            <person name="Devos D.P."/>
            <person name="Kaster A.-K."/>
            <person name="Ovreas L."/>
            <person name="Rohde M."/>
            <person name="Galperin M.Y."/>
            <person name="Jogler C."/>
        </authorList>
    </citation>
    <scope>NUCLEOTIDE SEQUENCE [LARGE SCALE GENOMIC DNA]</scope>
    <source>
        <strain evidence="1 2">K22_7</strain>
    </source>
</reference>
<dbReference type="KEGG" id="rlc:K227x_50360"/>
<sequence>MAGFFRARSDVRASLGVELARGKGRDVWGERDCRICVAPLLDPAYLVCGLCFGGAIGLDAVMWGSFCTQVVFVNWRNGAEVCLLAWFVVS</sequence>
<accession>A0A517NHK8</accession>
<organism evidence="1 2">
    <name type="scientific">Rubripirellula lacrimiformis</name>
    <dbReference type="NCBI Taxonomy" id="1930273"/>
    <lineage>
        <taxon>Bacteria</taxon>
        <taxon>Pseudomonadati</taxon>
        <taxon>Planctomycetota</taxon>
        <taxon>Planctomycetia</taxon>
        <taxon>Pirellulales</taxon>
        <taxon>Pirellulaceae</taxon>
        <taxon>Rubripirellula</taxon>
    </lineage>
</organism>
<evidence type="ECO:0000313" key="1">
    <source>
        <dbReference type="EMBL" id="QDT06625.1"/>
    </source>
</evidence>
<gene>
    <name evidence="1" type="ORF">K227x_50360</name>
</gene>